<protein>
    <submittedName>
        <fullName evidence="1">Uncharacterized protein</fullName>
    </submittedName>
</protein>
<dbReference type="Proteomes" id="UP000555411">
    <property type="component" value="Unassembled WGS sequence"/>
</dbReference>
<proteinExistence type="predicted"/>
<reference evidence="1 2" key="1">
    <citation type="journal article" date="2017" name="Int. J. Syst. Evol. Microbiol.">
        <title>Gemmobacter straminiformis sp. nov., isolated from an artificial fountain.</title>
        <authorList>
            <person name="Kang J.Y."/>
            <person name="Kim M.J."/>
            <person name="Chun J."/>
            <person name="Son K.P."/>
            <person name="Jahng K.Y."/>
        </authorList>
    </citation>
    <scope>NUCLEOTIDE SEQUENCE [LARGE SCALE GENOMIC DNA]</scope>
    <source>
        <strain evidence="1 2">CAM-8</strain>
    </source>
</reference>
<evidence type="ECO:0000313" key="1">
    <source>
        <dbReference type="EMBL" id="MBC2834073.1"/>
    </source>
</evidence>
<gene>
    <name evidence="1" type="ORF">H7F16_01045</name>
</gene>
<evidence type="ECO:0000313" key="2">
    <source>
        <dbReference type="Proteomes" id="UP000555411"/>
    </source>
</evidence>
<name>A0A842I3Q2_9RHOB</name>
<accession>A0A842I3Q2</accession>
<comment type="caution">
    <text evidence="1">The sequence shown here is derived from an EMBL/GenBank/DDBJ whole genome shotgun (WGS) entry which is preliminary data.</text>
</comment>
<dbReference type="RefSeq" id="WP_185795703.1">
    <property type="nucleotide sequence ID" value="NZ_JACLQD010000001.1"/>
</dbReference>
<keyword evidence="2" id="KW-1185">Reference proteome</keyword>
<dbReference type="EMBL" id="JACLQD010000001">
    <property type="protein sequence ID" value="MBC2834073.1"/>
    <property type="molecule type" value="Genomic_DNA"/>
</dbReference>
<sequence>MHDDMSNIFRALEETHSERKAFEDAFWESANDVFGVVSIDYKSLREAIDMLSHPDDPDRFFQYLLDETGEAASANLRNYADEFLKLAHSLFAAAELCDGRRAFGKEPFHFIDSDALQVGCFAKCDGHIVVRSGGRCGAAPAGREPSEVTAIKVLRTFSKYGTTDPV</sequence>
<dbReference type="AlphaFoldDB" id="A0A842I3Q2"/>
<organism evidence="1 2">
    <name type="scientific">Paragemmobacter straminiformis</name>
    <dbReference type="NCBI Taxonomy" id="2045119"/>
    <lineage>
        <taxon>Bacteria</taxon>
        <taxon>Pseudomonadati</taxon>
        <taxon>Pseudomonadota</taxon>
        <taxon>Alphaproteobacteria</taxon>
        <taxon>Rhodobacterales</taxon>
        <taxon>Paracoccaceae</taxon>
        <taxon>Paragemmobacter</taxon>
    </lineage>
</organism>